<gene>
    <name evidence="2" type="ORF">NMK_0823</name>
</gene>
<dbReference type="InterPro" id="IPR003593">
    <property type="entry name" value="AAA+_ATPase"/>
</dbReference>
<feature type="domain" description="AAA+ ATPase" evidence="1">
    <location>
        <begin position="83"/>
        <end position="206"/>
    </location>
</feature>
<dbReference type="AlphaFoldDB" id="A0A2R5F6U6"/>
<dbReference type="PANTHER" id="PTHR42935">
    <property type="entry name" value="SLR0930 PROTEIN"/>
    <property type="match status" value="1"/>
</dbReference>
<dbReference type="Gene3D" id="3.40.50.300">
    <property type="entry name" value="P-loop containing nucleotide triphosphate hydrolases"/>
    <property type="match status" value="1"/>
</dbReference>
<comment type="caution">
    <text evidence="2">The sequence shown here is derived from an EMBL/GenBank/DDBJ whole genome shotgun (WGS) entry which is preliminary data.</text>
</comment>
<proteinExistence type="predicted"/>
<name>A0A2R5F6U6_9PROT</name>
<evidence type="ECO:0000259" key="1">
    <source>
        <dbReference type="SMART" id="SM00382"/>
    </source>
</evidence>
<dbReference type="CDD" id="cd00009">
    <property type="entry name" value="AAA"/>
    <property type="match status" value="1"/>
</dbReference>
<dbReference type="PANTHER" id="PTHR42935:SF1">
    <property type="entry name" value="SLR0930 PROTEIN"/>
    <property type="match status" value="1"/>
</dbReference>
<dbReference type="Proteomes" id="UP000245081">
    <property type="component" value="Unassembled WGS sequence"/>
</dbReference>
<dbReference type="SUPFAM" id="SSF52540">
    <property type="entry name" value="P-loop containing nucleoside triphosphate hydrolases"/>
    <property type="match status" value="1"/>
</dbReference>
<protein>
    <submittedName>
        <fullName evidence="2">ATPase AAA</fullName>
    </submittedName>
</protein>
<dbReference type="Pfam" id="PF05673">
    <property type="entry name" value="DUF815"/>
    <property type="match status" value="1"/>
</dbReference>
<keyword evidence="3" id="KW-1185">Reference proteome</keyword>
<dbReference type="EMBL" id="BDOQ01000003">
    <property type="protein sequence ID" value="GBG13278.1"/>
    <property type="molecule type" value="Genomic_DNA"/>
</dbReference>
<evidence type="ECO:0000313" key="2">
    <source>
        <dbReference type="EMBL" id="GBG13278.1"/>
    </source>
</evidence>
<dbReference type="SMART" id="SM00382">
    <property type="entry name" value="AAA"/>
    <property type="match status" value="1"/>
</dbReference>
<dbReference type="RefSeq" id="WP_109014500.1">
    <property type="nucleotide sequence ID" value="NZ_BDOQ01000003.1"/>
</dbReference>
<reference evidence="2 3" key="1">
    <citation type="journal article" date="2018" name="Environ. Microbiol.">
        <title>Isolation and genomic characterization of Novimethylophilus kurashikiensis gen. nov. sp. nov., a new lanthanide-dependent methylotrophic species of Methylophilaceae.</title>
        <authorList>
            <person name="Lv H."/>
            <person name="Sahin N."/>
            <person name="Tani A."/>
        </authorList>
    </citation>
    <scope>NUCLEOTIDE SEQUENCE [LARGE SCALE GENOMIC DNA]</scope>
    <source>
        <strain evidence="2 3">La2-4</strain>
    </source>
</reference>
<dbReference type="OrthoDB" id="9812140at2"/>
<organism evidence="2 3">
    <name type="scientific">Novimethylophilus kurashikiensis</name>
    <dbReference type="NCBI Taxonomy" id="1825523"/>
    <lineage>
        <taxon>Bacteria</taxon>
        <taxon>Pseudomonadati</taxon>
        <taxon>Pseudomonadota</taxon>
        <taxon>Betaproteobacteria</taxon>
        <taxon>Nitrosomonadales</taxon>
        <taxon>Methylophilaceae</taxon>
        <taxon>Novimethylophilus</taxon>
    </lineage>
</organism>
<sequence length="283" mass="32093">MNELTPLLQRAEQLIARLENLLPTATPEIDWSAHAWRWRKQGHQGYLQAVAHPRHIRLADLQGIDRQKNVLARNTLQFVRGLPANNVLLTGSRGTGKSSLIKALLAEYASEGLRLVEVEKNDLVDLPDIAELLSKREERFLLFCDDLSFESDDPSYKALKVALDGSIAGAADNMLIYATSNRRHLMPEFMSENMESDEIRPGDTVEEKIALSERFGVWLSFYPFDQDEYLAIVKHWLVHFGITRMTPQVRQAALQWALGRGSRSGRVAWQFARDWAGQKALNG</sequence>
<dbReference type="InterPro" id="IPR008533">
    <property type="entry name" value="DUF815"/>
</dbReference>
<dbReference type="InterPro" id="IPR027417">
    <property type="entry name" value="P-loop_NTPase"/>
</dbReference>
<evidence type="ECO:0000313" key="3">
    <source>
        <dbReference type="Proteomes" id="UP000245081"/>
    </source>
</evidence>
<accession>A0A2R5F6U6</accession>